<evidence type="ECO:0000256" key="3">
    <source>
        <dbReference type="ARBA" id="ARBA00022448"/>
    </source>
</evidence>
<feature type="transmembrane region" description="Helical" evidence="8">
    <location>
        <begin position="88"/>
        <end position="109"/>
    </location>
</feature>
<keyword evidence="11" id="KW-1185">Reference proteome</keyword>
<keyword evidence="7 8" id="KW-0472">Membrane</keyword>
<dbReference type="Gene3D" id="1.20.1720.10">
    <property type="entry name" value="Multidrug resistance protein D"/>
    <property type="match status" value="1"/>
</dbReference>
<feature type="transmembrane region" description="Helical" evidence="8">
    <location>
        <begin position="121"/>
        <end position="145"/>
    </location>
</feature>
<feature type="transmembrane region" description="Helical" evidence="8">
    <location>
        <begin position="295"/>
        <end position="319"/>
    </location>
</feature>
<dbReference type="InterPro" id="IPR036259">
    <property type="entry name" value="MFS_trans_sf"/>
</dbReference>
<evidence type="ECO:0000313" key="11">
    <source>
        <dbReference type="Proteomes" id="UP000253628"/>
    </source>
</evidence>
<dbReference type="PANTHER" id="PTHR23502:SF132">
    <property type="entry name" value="POLYAMINE TRANSPORTER 2-RELATED"/>
    <property type="match status" value="1"/>
</dbReference>
<dbReference type="EMBL" id="QNRQ01000001">
    <property type="protein sequence ID" value="RBP43407.1"/>
    <property type="molecule type" value="Genomic_DNA"/>
</dbReference>
<evidence type="ECO:0000256" key="7">
    <source>
        <dbReference type="ARBA" id="ARBA00023136"/>
    </source>
</evidence>
<dbReference type="InterPro" id="IPR020846">
    <property type="entry name" value="MFS_dom"/>
</dbReference>
<dbReference type="GO" id="GO:0005886">
    <property type="term" value="C:plasma membrane"/>
    <property type="evidence" value="ECO:0007669"/>
    <property type="project" value="UniProtKB-SubCell"/>
</dbReference>
<evidence type="ECO:0000256" key="6">
    <source>
        <dbReference type="ARBA" id="ARBA00022989"/>
    </source>
</evidence>
<comment type="caution">
    <text evidence="8">Lacks conserved residue(s) required for the propagation of feature annotation.</text>
</comment>
<feature type="transmembrane region" description="Helical" evidence="8">
    <location>
        <begin position="326"/>
        <end position="349"/>
    </location>
</feature>
<evidence type="ECO:0000259" key="9">
    <source>
        <dbReference type="PROSITE" id="PS50850"/>
    </source>
</evidence>
<feature type="transmembrane region" description="Helical" evidence="8">
    <location>
        <begin position="201"/>
        <end position="221"/>
    </location>
</feature>
<evidence type="ECO:0000256" key="4">
    <source>
        <dbReference type="ARBA" id="ARBA00022475"/>
    </source>
</evidence>
<dbReference type="SUPFAM" id="SSF103473">
    <property type="entry name" value="MFS general substrate transporter"/>
    <property type="match status" value="1"/>
</dbReference>
<keyword evidence="6 8" id="KW-1133">Transmembrane helix</keyword>
<feature type="transmembrane region" description="Helical" evidence="8">
    <location>
        <begin position="355"/>
        <end position="374"/>
    </location>
</feature>
<dbReference type="Proteomes" id="UP000253628">
    <property type="component" value="Unassembled WGS sequence"/>
</dbReference>
<dbReference type="FunFam" id="1.20.1720.10:FF:000005">
    <property type="entry name" value="Bcr/CflA family efflux transporter"/>
    <property type="match status" value="1"/>
</dbReference>
<feature type="transmembrane region" description="Helical" evidence="8">
    <location>
        <begin position="267"/>
        <end position="289"/>
    </location>
</feature>
<protein>
    <recommendedName>
        <fullName evidence="8">Bcr/CflA family efflux transporter</fullName>
    </recommendedName>
</protein>
<gene>
    <name evidence="10" type="ORF">DFR37_101539</name>
</gene>
<comment type="subcellular location">
    <subcellularLocation>
        <location evidence="8">Cell inner membrane</location>
        <topology evidence="8">Multi-pass membrane protein</topology>
    </subcellularLocation>
    <subcellularLocation>
        <location evidence="1">Cell membrane</location>
        <topology evidence="1">Multi-pass membrane protein</topology>
    </subcellularLocation>
</comment>
<dbReference type="GO" id="GO:1990961">
    <property type="term" value="P:xenobiotic detoxification by transmembrane export across the plasma membrane"/>
    <property type="evidence" value="ECO:0007669"/>
    <property type="project" value="InterPro"/>
</dbReference>
<comment type="similarity">
    <text evidence="2 8">Belongs to the major facilitator superfamily. Bcr/CmlA family.</text>
</comment>
<dbReference type="GO" id="GO:0042910">
    <property type="term" value="F:xenobiotic transmembrane transporter activity"/>
    <property type="evidence" value="ECO:0007669"/>
    <property type="project" value="InterPro"/>
</dbReference>
<organism evidence="10 11">
    <name type="scientific">Eoetvoesiella caeni</name>
    <dbReference type="NCBI Taxonomy" id="645616"/>
    <lineage>
        <taxon>Bacteria</taxon>
        <taxon>Pseudomonadati</taxon>
        <taxon>Pseudomonadota</taxon>
        <taxon>Betaproteobacteria</taxon>
        <taxon>Burkholderiales</taxon>
        <taxon>Alcaligenaceae</taxon>
        <taxon>Eoetvoesiella</taxon>
    </lineage>
</organism>
<feature type="transmembrane region" description="Helical" evidence="8">
    <location>
        <begin position="151"/>
        <end position="171"/>
    </location>
</feature>
<evidence type="ECO:0000313" key="10">
    <source>
        <dbReference type="EMBL" id="RBP43407.1"/>
    </source>
</evidence>
<keyword evidence="3 8" id="KW-0813">Transport</keyword>
<comment type="caution">
    <text evidence="10">The sequence shown here is derived from an EMBL/GenBank/DDBJ whole genome shotgun (WGS) entry which is preliminary data.</text>
</comment>
<feature type="domain" description="Major facilitator superfamily (MFS) profile" evidence="9">
    <location>
        <begin position="1"/>
        <end position="381"/>
    </location>
</feature>
<dbReference type="Pfam" id="PF07690">
    <property type="entry name" value="MFS_1"/>
    <property type="match status" value="1"/>
</dbReference>
<evidence type="ECO:0000256" key="8">
    <source>
        <dbReference type="RuleBase" id="RU365088"/>
    </source>
</evidence>
<dbReference type="PANTHER" id="PTHR23502">
    <property type="entry name" value="MAJOR FACILITATOR SUPERFAMILY"/>
    <property type="match status" value="1"/>
</dbReference>
<dbReference type="InterPro" id="IPR004812">
    <property type="entry name" value="Efflux_drug-R_Bcr/CmlA"/>
</dbReference>
<evidence type="ECO:0000256" key="2">
    <source>
        <dbReference type="ARBA" id="ARBA00006236"/>
    </source>
</evidence>
<dbReference type="PROSITE" id="PS50850">
    <property type="entry name" value="MFS"/>
    <property type="match status" value="1"/>
</dbReference>
<keyword evidence="8" id="KW-0997">Cell inner membrane</keyword>
<keyword evidence="4" id="KW-1003">Cell membrane</keyword>
<dbReference type="NCBIfam" id="TIGR00710">
    <property type="entry name" value="efflux_Bcr_CflA"/>
    <property type="match status" value="1"/>
</dbReference>
<proteinExistence type="inferred from homology"/>
<dbReference type="InterPro" id="IPR011701">
    <property type="entry name" value="MFS"/>
</dbReference>
<dbReference type="AlphaFoldDB" id="A0A366HLF7"/>
<keyword evidence="5 8" id="KW-0812">Transmembrane</keyword>
<feature type="transmembrane region" description="Helical" evidence="8">
    <location>
        <begin position="233"/>
        <end position="255"/>
    </location>
</feature>
<reference evidence="10 11" key="1">
    <citation type="submission" date="2018-06" db="EMBL/GenBank/DDBJ databases">
        <title>Genomic Encyclopedia of Type Strains, Phase IV (KMG-IV): sequencing the most valuable type-strain genomes for metagenomic binning, comparative biology and taxonomic classification.</title>
        <authorList>
            <person name="Goeker M."/>
        </authorList>
    </citation>
    <scope>NUCLEOTIDE SEQUENCE [LARGE SCALE GENOMIC DNA]</scope>
    <source>
        <strain evidence="10 11">DSM 25520</strain>
    </source>
</reference>
<evidence type="ECO:0000256" key="5">
    <source>
        <dbReference type="ARBA" id="ARBA00022692"/>
    </source>
</evidence>
<feature type="transmembrane region" description="Helical" evidence="8">
    <location>
        <begin position="64"/>
        <end position="82"/>
    </location>
</feature>
<feature type="transmembrane region" description="Helical" evidence="8">
    <location>
        <begin position="35"/>
        <end position="52"/>
    </location>
</feature>
<name>A0A366HLF7_9BURK</name>
<evidence type="ECO:0000256" key="1">
    <source>
        <dbReference type="ARBA" id="ARBA00004651"/>
    </source>
</evidence>
<dbReference type="CDD" id="cd17320">
    <property type="entry name" value="MFS_MdfA_MDR_like"/>
    <property type="match status" value="1"/>
</dbReference>
<accession>A0A366HLF7</accession>
<sequence>MGALAALGPLAIDMYLPSFPAIVEGLNTTQGQVERTLASYLFGMALAQMIYGPLADRYGRKPPLLGGLIIFTIASVGCTLTGDIEHLTLWRIAQAFGGAAGMVIPKAVIRDNFSTRDAAKAMSLLMLIMGVTPILGPILGGQILLFVGWRGIFGLMAIGGALLLLASLLTMRETLAPQNRAPLRVSSIAGNYWQLLRDRQFICFSLSGACGSAGLFTYISGTPRVVMGVYGVAPTYFGFIFGLGAAALILAAQVNARLLDRHTTEKLLKLALISVVVSSAAALALTLLGLLTLPLLMVCLMGFMASQGFVNPNAAALALSRQGMRLGVASALMGTLQMLFGALAGLAISQWQSDTALPLTGILAISTVLSWLFGRIGLRAA</sequence>